<protein>
    <submittedName>
        <fullName evidence="1">Uncharacterized protein</fullName>
    </submittedName>
</protein>
<comment type="caution">
    <text evidence="1">The sequence shown here is derived from an EMBL/GenBank/DDBJ whole genome shotgun (WGS) entry which is preliminary data.</text>
</comment>
<dbReference type="Proteomes" id="UP001287286">
    <property type="component" value="Unassembled WGS sequence"/>
</dbReference>
<gene>
    <name evidence="1" type="ORF">Purlil1_12601</name>
</gene>
<evidence type="ECO:0000313" key="2">
    <source>
        <dbReference type="Proteomes" id="UP001287286"/>
    </source>
</evidence>
<accession>A0ABR0BGG8</accession>
<name>A0ABR0BGG8_PURLI</name>
<reference evidence="1 2" key="1">
    <citation type="journal article" date="2024" name="Microbiol. Resour. Announc.">
        <title>Genome annotations for the ascomycete fungi Trichoderma harzianum, Trichoderma aggressivum, and Purpureocillium lilacinum.</title>
        <authorList>
            <person name="Beijen E.P.W."/>
            <person name="Ohm R.A."/>
        </authorList>
    </citation>
    <scope>NUCLEOTIDE SEQUENCE [LARGE SCALE GENOMIC DNA]</scope>
    <source>
        <strain evidence="1 2">CBS 150709</strain>
    </source>
</reference>
<dbReference type="EMBL" id="JAWRVI010000115">
    <property type="protein sequence ID" value="KAK4076798.1"/>
    <property type="molecule type" value="Genomic_DNA"/>
</dbReference>
<evidence type="ECO:0000313" key="1">
    <source>
        <dbReference type="EMBL" id="KAK4076798.1"/>
    </source>
</evidence>
<organism evidence="1 2">
    <name type="scientific">Purpureocillium lilacinum</name>
    <name type="common">Paecilomyces lilacinus</name>
    <dbReference type="NCBI Taxonomy" id="33203"/>
    <lineage>
        <taxon>Eukaryota</taxon>
        <taxon>Fungi</taxon>
        <taxon>Dikarya</taxon>
        <taxon>Ascomycota</taxon>
        <taxon>Pezizomycotina</taxon>
        <taxon>Sordariomycetes</taxon>
        <taxon>Hypocreomycetidae</taxon>
        <taxon>Hypocreales</taxon>
        <taxon>Ophiocordycipitaceae</taxon>
        <taxon>Purpureocillium</taxon>
    </lineage>
</organism>
<keyword evidence="2" id="KW-1185">Reference proteome</keyword>
<sequence length="151" mass="16094">MPQLRAPFPHPSCCSLLASNTHVFAQKVLMGRQETERSTGVIGAVASCDGHPGILRGKGFNKKSTRPRLRIPARLIAWLDDLVGGPLARSGAAALTRFALPCRQKTLVTAMPNGVSAALLSNVAAWPVVWEGTAGPFRRDTLDDVELGVGR</sequence>
<proteinExistence type="predicted"/>